<accession>A0A1D2VF78</accession>
<dbReference type="AlphaFoldDB" id="A0A1D2VF78"/>
<evidence type="ECO:0000313" key="2">
    <source>
        <dbReference type="EMBL" id="ODV60286.1"/>
    </source>
</evidence>
<gene>
    <name evidence="2" type="ORF">ASCRUDRAFT_8542</name>
</gene>
<dbReference type="RefSeq" id="XP_020046593.1">
    <property type="nucleotide sequence ID" value="XM_020194898.1"/>
</dbReference>
<dbReference type="InParanoid" id="A0A1D2VF78"/>
<feature type="region of interest" description="Disordered" evidence="1">
    <location>
        <begin position="42"/>
        <end position="65"/>
    </location>
</feature>
<organism evidence="2 3">
    <name type="scientific">Ascoidea rubescens DSM 1968</name>
    <dbReference type="NCBI Taxonomy" id="1344418"/>
    <lineage>
        <taxon>Eukaryota</taxon>
        <taxon>Fungi</taxon>
        <taxon>Dikarya</taxon>
        <taxon>Ascomycota</taxon>
        <taxon>Saccharomycotina</taxon>
        <taxon>Saccharomycetes</taxon>
        <taxon>Ascoideaceae</taxon>
        <taxon>Ascoidea</taxon>
    </lineage>
</organism>
<sequence>MDESASSSDIISSSNSSAIPLLSNNSVVTSAFIESISSLETSNNQRSNSLTNNRRSLANETSTSNFNSSLISSGNSSMEFFTSDTHITSSNSIITKTNSILSKNTGGNSALSNSTLNTTLSNKSSPSIGSSSVSYKTSSALFNKFQQGNNILSKIKEENESWERNDNDIQNIDSPSSDIIYGNLDNPHEPPHPINLNGQKSLKQAAADRHSSSIFPNDDIFTTHMEERLLRWRPPSSQNNVDDALNGKHPYQLNYHDDNPNSQVSLQKTPAHFYSSGIDRLKSVFTNKNQSKNDINSNSSTSQLNSPNNPETGISQFRVTFNETLSIQEIRQNSPVHRNSLVSYTPSNESYSIDPKRLSNINKNANCPGNSTKSISDRNVLNEQEDYSTILTVISVNSEHLGLGDEISSIFHNENNGLRTQQPSFLGDPAYSLNPTTPEAFPLNSEDLSKFQHDSDQSTHLNSNPFISCWNSSWNSSWNCVFF</sequence>
<protein>
    <submittedName>
        <fullName evidence="2">Uncharacterized protein</fullName>
    </submittedName>
</protein>
<dbReference type="EMBL" id="KV454482">
    <property type="protein sequence ID" value="ODV60286.1"/>
    <property type="molecule type" value="Genomic_DNA"/>
</dbReference>
<proteinExistence type="predicted"/>
<dbReference type="OrthoDB" id="3984304at2759"/>
<feature type="compositionally biased region" description="Polar residues" evidence="1">
    <location>
        <begin position="42"/>
        <end position="61"/>
    </location>
</feature>
<feature type="region of interest" description="Disordered" evidence="1">
    <location>
        <begin position="234"/>
        <end position="265"/>
    </location>
</feature>
<reference evidence="3" key="1">
    <citation type="submission" date="2016-05" db="EMBL/GenBank/DDBJ databases">
        <title>Comparative genomics of biotechnologically important yeasts.</title>
        <authorList>
            <consortium name="DOE Joint Genome Institute"/>
            <person name="Riley R."/>
            <person name="Haridas S."/>
            <person name="Wolfe K.H."/>
            <person name="Lopes M.R."/>
            <person name="Hittinger C.T."/>
            <person name="Goker M."/>
            <person name="Salamov A."/>
            <person name="Wisecaver J."/>
            <person name="Long T.M."/>
            <person name="Aerts A.L."/>
            <person name="Barry K."/>
            <person name="Choi C."/>
            <person name="Clum A."/>
            <person name="Coughlan A.Y."/>
            <person name="Deshpande S."/>
            <person name="Douglass A.P."/>
            <person name="Hanson S.J."/>
            <person name="Klenk H.-P."/>
            <person name="Labutti K."/>
            <person name="Lapidus A."/>
            <person name="Lindquist E."/>
            <person name="Lipzen A."/>
            <person name="Meier-Kolthoff J.P."/>
            <person name="Ohm R.A."/>
            <person name="Otillar R.P."/>
            <person name="Pangilinan J."/>
            <person name="Peng Y."/>
            <person name="Rokas A."/>
            <person name="Rosa C.A."/>
            <person name="Scheuner C."/>
            <person name="Sibirny A.A."/>
            <person name="Slot J.C."/>
            <person name="Stielow J.B."/>
            <person name="Sun H."/>
            <person name="Kurtzman C.P."/>
            <person name="Blackwell M."/>
            <person name="Grigoriev I.V."/>
            <person name="Jeffries T.W."/>
        </authorList>
    </citation>
    <scope>NUCLEOTIDE SEQUENCE [LARGE SCALE GENOMIC DNA]</scope>
    <source>
        <strain evidence="3">DSM 1968</strain>
    </source>
</reference>
<feature type="region of interest" description="Disordered" evidence="1">
    <location>
        <begin position="289"/>
        <end position="314"/>
    </location>
</feature>
<evidence type="ECO:0000313" key="3">
    <source>
        <dbReference type="Proteomes" id="UP000095038"/>
    </source>
</evidence>
<dbReference type="Proteomes" id="UP000095038">
    <property type="component" value="Unassembled WGS sequence"/>
</dbReference>
<keyword evidence="3" id="KW-1185">Reference proteome</keyword>
<dbReference type="GeneID" id="30968534"/>
<evidence type="ECO:0000256" key="1">
    <source>
        <dbReference type="SAM" id="MobiDB-lite"/>
    </source>
</evidence>
<name>A0A1D2VF78_9ASCO</name>